<organism evidence="2 3">
    <name type="scientific">Pararge aegeria aegeria</name>
    <dbReference type="NCBI Taxonomy" id="348720"/>
    <lineage>
        <taxon>Eukaryota</taxon>
        <taxon>Metazoa</taxon>
        <taxon>Ecdysozoa</taxon>
        <taxon>Arthropoda</taxon>
        <taxon>Hexapoda</taxon>
        <taxon>Insecta</taxon>
        <taxon>Pterygota</taxon>
        <taxon>Neoptera</taxon>
        <taxon>Endopterygota</taxon>
        <taxon>Lepidoptera</taxon>
        <taxon>Glossata</taxon>
        <taxon>Ditrysia</taxon>
        <taxon>Papilionoidea</taxon>
        <taxon>Nymphalidae</taxon>
        <taxon>Satyrinae</taxon>
        <taxon>Satyrini</taxon>
        <taxon>Parargina</taxon>
        <taxon>Pararge</taxon>
    </lineage>
</organism>
<name>A0A8S4QM20_9NEOP</name>
<dbReference type="AlphaFoldDB" id="A0A8S4QM20"/>
<feature type="region of interest" description="Disordered" evidence="1">
    <location>
        <begin position="1"/>
        <end position="20"/>
    </location>
</feature>
<accession>A0A8S4QM20</accession>
<reference evidence="2" key="1">
    <citation type="submission" date="2022-03" db="EMBL/GenBank/DDBJ databases">
        <authorList>
            <person name="Lindestad O."/>
        </authorList>
    </citation>
    <scope>NUCLEOTIDE SEQUENCE</scope>
</reference>
<protein>
    <submittedName>
        <fullName evidence="2">Jg15003 protein</fullName>
    </submittedName>
</protein>
<comment type="caution">
    <text evidence="2">The sequence shown here is derived from an EMBL/GenBank/DDBJ whole genome shotgun (WGS) entry which is preliminary data.</text>
</comment>
<dbReference type="EMBL" id="CAKXAJ010006905">
    <property type="protein sequence ID" value="CAH2210203.1"/>
    <property type="molecule type" value="Genomic_DNA"/>
</dbReference>
<proteinExistence type="predicted"/>
<gene>
    <name evidence="2" type="primary">jg15003</name>
    <name evidence="2" type="ORF">PAEG_LOCUS2114</name>
</gene>
<keyword evidence="3" id="KW-1185">Reference proteome</keyword>
<sequence>MIEERECRQRRTRQGAAGELGRLPAPACLRPRRHAKAIIGAIGSALYRTAPQRSLAMQINSEAAAAGHRCPSLLFDSRGMAFMSLMEK</sequence>
<dbReference type="OrthoDB" id="6931659at2759"/>
<evidence type="ECO:0000313" key="2">
    <source>
        <dbReference type="EMBL" id="CAH2210203.1"/>
    </source>
</evidence>
<dbReference type="Proteomes" id="UP000838756">
    <property type="component" value="Unassembled WGS sequence"/>
</dbReference>
<evidence type="ECO:0000313" key="3">
    <source>
        <dbReference type="Proteomes" id="UP000838756"/>
    </source>
</evidence>
<evidence type="ECO:0000256" key="1">
    <source>
        <dbReference type="SAM" id="MobiDB-lite"/>
    </source>
</evidence>